<dbReference type="Proteomes" id="UP000266673">
    <property type="component" value="Unassembled WGS sequence"/>
</dbReference>
<gene>
    <name evidence="1" type="ORF">C2G38_2223037</name>
</gene>
<protein>
    <submittedName>
        <fullName evidence="1">Uncharacterized protein</fullName>
    </submittedName>
</protein>
<evidence type="ECO:0000313" key="2">
    <source>
        <dbReference type="Proteomes" id="UP000266673"/>
    </source>
</evidence>
<evidence type="ECO:0000313" key="1">
    <source>
        <dbReference type="EMBL" id="RIB04190.1"/>
    </source>
</evidence>
<dbReference type="OrthoDB" id="10594307at2759"/>
<dbReference type="AlphaFoldDB" id="A0A397U1V6"/>
<name>A0A397U1V6_9GLOM</name>
<comment type="caution">
    <text evidence="1">The sequence shown here is derived from an EMBL/GenBank/DDBJ whole genome shotgun (WGS) entry which is preliminary data.</text>
</comment>
<organism evidence="1 2">
    <name type="scientific">Gigaspora rosea</name>
    <dbReference type="NCBI Taxonomy" id="44941"/>
    <lineage>
        <taxon>Eukaryota</taxon>
        <taxon>Fungi</taxon>
        <taxon>Fungi incertae sedis</taxon>
        <taxon>Mucoromycota</taxon>
        <taxon>Glomeromycotina</taxon>
        <taxon>Glomeromycetes</taxon>
        <taxon>Diversisporales</taxon>
        <taxon>Gigasporaceae</taxon>
        <taxon>Gigaspora</taxon>
    </lineage>
</organism>
<sequence>MKDERNEEKLYANDLQETSSTKYVSSPKFLSSKHLRLVTSLLACMLNIQRSPRSRDVNGVLQGGVVHTLAEYPLTLHHTEYYSGVITPINNILVIQGGVMSRPHQYGVGYTPPLLWIGPSDCWEELNIFYF</sequence>
<reference evidence="1 2" key="1">
    <citation type="submission" date="2018-06" db="EMBL/GenBank/DDBJ databases">
        <title>Comparative genomics reveals the genomic features of Rhizophagus irregularis, R. cerebriforme, R. diaphanum and Gigaspora rosea, and their symbiotic lifestyle signature.</title>
        <authorList>
            <person name="Morin E."/>
            <person name="San Clemente H."/>
            <person name="Chen E.C.H."/>
            <person name="De La Providencia I."/>
            <person name="Hainaut M."/>
            <person name="Kuo A."/>
            <person name="Kohler A."/>
            <person name="Murat C."/>
            <person name="Tang N."/>
            <person name="Roy S."/>
            <person name="Loubradou J."/>
            <person name="Henrissat B."/>
            <person name="Grigoriev I.V."/>
            <person name="Corradi N."/>
            <person name="Roux C."/>
            <person name="Martin F.M."/>
        </authorList>
    </citation>
    <scope>NUCLEOTIDE SEQUENCE [LARGE SCALE GENOMIC DNA]</scope>
    <source>
        <strain evidence="1 2">DAOM 194757</strain>
    </source>
</reference>
<keyword evidence="2" id="KW-1185">Reference proteome</keyword>
<accession>A0A397U1V6</accession>
<proteinExistence type="predicted"/>
<dbReference type="EMBL" id="QKWP01002233">
    <property type="protein sequence ID" value="RIB04190.1"/>
    <property type="molecule type" value="Genomic_DNA"/>
</dbReference>